<evidence type="ECO:0000313" key="3">
    <source>
        <dbReference type="EMBL" id="CUH93363.1"/>
    </source>
</evidence>
<proteinExistence type="predicted"/>
<dbReference type="PANTHER" id="PTHR33434">
    <property type="entry name" value="DEGV DOMAIN-CONTAINING PROTEIN DR_1986-RELATED"/>
    <property type="match status" value="1"/>
</dbReference>
<accession>A0A0K8J7Q6</accession>
<dbReference type="GO" id="GO:0008289">
    <property type="term" value="F:lipid binding"/>
    <property type="evidence" value="ECO:0007669"/>
    <property type="project" value="UniProtKB-KW"/>
</dbReference>
<dbReference type="NCBIfam" id="TIGR00762">
    <property type="entry name" value="DegV"/>
    <property type="match status" value="1"/>
</dbReference>
<dbReference type="InterPro" id="IPR043168">
    <property type="entry name" value="DegV_C"/>
</dbReference>
<evidence type="ECO:0008006" key="5">
    <source>
        <dbReference type="Google" id="ProtNLM"/>
    </source>
</evidence>
<evidence type="ECO:0000256" key="2">
    <source>
        <dbReference type="ARBA" id="ARBA00023121"/>
    </source>
</evidence>
<name>A0A0K8J7Q6_9FIRM</name>
<evidence type="ECO:0000313" key="4">
    <source>
        <dbReference type="Proteomes" id="UP000196053"/>
    </source>
</evidence>
<sequence>MRNFVITTDSNSDLPIEYIKEKSIGIIPHYYNLGGITYGDEVNLTPKEFYDRMRAGLMPTTMASNPQVIRQTFQNYINLDLDILHISFSSGLSGGCSNVMAGARDICEENPDAKIIVIDTLNASLGEGIFVIKAVEMKEEGKTIDEIASWLEEHKMNFSTFFTVNDLYHLQRGGRISKTTALIGSIMNMKPILYINEEGGLVPLTTIRGRKKSLSTIFNYMIDNMGRYKDDNDIICIAHGDAPDDAMYLKRLIKEALPHKKILINTISPSIGSHSGPGAIGLCFMGEKR</sequence>
<reference evidence="4" key="1">
    <citation type="submission" date="2015-09" db="EMBL/GenBank/DDBJ databases">
        <authorList>
            <person name="Wibberg D."/>
        </authorList>
    </citation>
    <scope>NUCLEOTIDE SEQUENCE [LARGE SCALE GENOMIC DNA]</scope>
    <source>
        <strain evidence="4">SD1D</strain>
    </source>
</reference>
<dbReference type="OrthoDB" id="9780660at2"/>
<keyword evidence="4" id="KW-1185">Reference proteome</keyword>
<dbReference type="PANTHER" id="PTHR33434:SF3">
    <property type="entry name" value="DEGV DOMAIN-CONTAINING PROTEIN YITS"/>
    <property type="match status" value="1"/>
</dbReference>
<dbReference type="EMBL" id="LN879430">
    <property type="protein sequence ID" value="CUH93363.1"/>
    <property type="molecule type" value="Genomic_DNA"/>
</dbReference>
<dbReference type="Gene3D" id="3.30.1180.10">
    <property type="match status" value="1"/>
</dbReference>
<dbReference type="Pfam" id="PF02645">
    <property type="entry name" value="DegV"/>
    <property type="match status" value="1"/>
</dbReference>
<dbReference type="InterPro" id="IPR003797">
    <property type="entry name" value="DegV"/>
</dbReference>
<gene>
    <name evidence="3" type="ORF">SD1D_1819</name>
</gene>
<dbReference type="RefSeq" id="WP_058258615.1">
    <property type="nucleotide sequence ID" value="NZ_DUPS01000011.1"/>
</dbReference>
<organism evidence="3 4">
    <name type="scientific">Herbinix luporum</name>
    <dbReference type="NCBI Taxonomy" id="1679721"/>
    <lineage>
        <taxon>Bacteria</taxon>
        <taxon>Bacillati</taxon>
        <taxon>Bacillota</taxon>
        <taxon>Clostridia</taxon>
        <taxon>Lachnospirales</taxon>
        <taxon>Lachnospiraceae</taxon>
        <taxon>Herbinix</taxon>
    </lineage>
</organism>
<evidence type="ECO:0000256" key="1">
    <source>
        <dbReference type="ARBA" id="ARBA00003238"/>
    </source>
</evidence>
<comment type="function">
    <text evidence="1">May bind long-chain fatty acids, such as palmitate, and may play a role in lipid transport or fatty acid metabolism.</text>
</comment>
<dbReference type="KEGG" id="hsd:SD1D_1819"/>
<dbReference type="SUPFAM" id="SSF82549">
    <property type="entry name" value="DAK1/DegV-like"/>
    <property type="match status" value="1"/>
</dbReference>
<dbReference type="AlphaFoldDB" id="A0A0K8J7Q6"/>
<keyword evidence="2" id="KW-0446">Lipid-binding</keyword>
<dbReference type="Gene3D" id="3.40.50.10170">
    <property type="match status" value="1"/>
</dbReference>
<dbReference type="InterPro" id="IPR050270">
    <property type="entry name" value="DegV_domain_contain"/>
</dbReference>
<dbReference type="Proteomes" id="UP000196053">
    <property type="component" value="Chromosome I"/>
</dbReference>
<protein>
    <recommendedName>
        <fullName evidence="5">DegV family protein</fullName>
    </recommendedName>
</protein>
<dbReference type="PROSITE" id="PS51482">
    <property type="entry name" value="DEGV"/>
    <property type="match status" value="1"/>
</dbReference>